<dbReference type="Gene3D" id="1.10.443.10">
    <property type="entry name" value="Intergrase catalytic core"/>
    <property type="match status" value="1"/>
</dbReference>
<dbReference type="InterPro" id="IPR052055">
    <property type="entry name" value="Hepadnavirus_pol/RT"/>
</dbReference>
<evidence type="ECO:0000313" key="6">
    <source>
        <dbReference type="EMBL" id="TKS65177.1"/>
    </source>
</evidence>
<dbReference type="GO" id="GO:0006310">
    <property type="term" value="P:DNA recombination"/>
    <property type="evidence" value="ECO:0007669"/>
    <property type="project" value="UniProtKB-KW"/>
</dbReference>
<keyword evidence="7" id="KW-1185">Reference proteome</keyword>
<feature type="domain" description="Reverse transcriptase" evidence="5">
    <location>
        <begin position="59"/>
        <end position="242"/>
    </location>
</feature>
<dbReference type="GO" id="GO:0004523">
    <property type="term" value="F:RNA-DNA hybrid ribonuclease activity"/>
    <property type="evidence" value="ECO:0007669"/>
    <property type="project" value="UniProtKB-EC"/>
</dbReference>
<dbReference type="Proteomes" id="UP000298787">
    <property type="component" value="Unassembled WGS sequence"/>
</dbReference>
<sequence length="833" mass="93266">MGISIPGEQSNRLRRSCGDAQGLFPSSTARGRHSTAVGTSRDGAGAAMRFSSFSQVGELESNRSFTSLSGFYSRYFLVPKRGGRGIRPILDLRALNKFLRKYKFRMLTHAALLRLVRPNDWFSSVDLKDAYFHIPIYPPHRRYLRFAFRGVCYEYRVLPFGLSLSPRVFIRCTEAAVAPLRRRDIRLATYLDDWLLLAQSEQEARVHTCIVTEHLINLGFVINMEKSQLSPTQEICFLGLSLRSVPFTARLSEERVKAFKACLARFRRRRSVQFRLCLRLLGLMASAILVTRLSRLHMRKFQRWVASLRLDPVRHGARWITVTADCVTALRHWRAPSFLTQGVSMGTVSSRKVVTTDTSLSGWGGIFEGRAVFLSLKHFLPFLSGRHVLGSLHFLSLRATRVPGTLNAGADLLSRGAPMYGEWMLHPQVMEQIWARYSRARVDLFASRENAQCELFFSLRTLDAPLGVDALAHAWPHELLYAFPPLALIPPTLARVRGHNHRLILIAPHWPALHWLAEIHQMLCAQPWQLPVRRDLLSQGGETVFHPHPERLQLWAWPDLIDKGKAFSTVKVYLAAIAACHIGFGDKTAGQHPLVCRFMRGARRLLPVSRPLIPPWDLAVVLEGLKGPPFEPLLGASLKHLSLKTVLLLALASAKRVSDIHALSVSPACAQFAPGNTRMVLKPNPVFVPKVVGSCSPIELAAFAASPGEQRAHMLCPVRAVRSYMDRTQNIRRSDQLFVSWAEPRKGQPVTKQRLAHWVVEAIALAYTSRGLQPPAGVRAHSTRGMAASWALFRGVSVQDICSAASWSSPLTFVRFYMLDVSGPCVASAVLES</sequence>
<dbReference type="Gene3D" id="1.10.150.130">
    <property type="match status" value="1"/>
</dbReference>
<dbReference type="PANTHER" id="PTHR33050">
    <property type="entry name" value="REVERSE TRANSCRIPTASE DOMAIN-CONTAINING PROTEIN"/>
    <property type="match status" value="1"/>
</dbReference>
<dbReference type="GO" id="GO:0015074">
    <property type="term" value="P:DNA integration"/>
    <property type="evidence" value="ECO:0007669"/>
    <property type="project" value="InterPro"/>
</dbReference>
<evidence type="ECO:0000256" key="2">
    <source>
        <dbReference type="ARBA" id="ARBA00012180"/>
    </source>
</evidence>
<evidence type="ECO:0000313" key="7">
    <source>
        <dbReference type="Proteomes" id="UP000298787"/>
    </source>
</evidence>
<dbReference type="AlphaFoldDB" id="A0A4U5TUE3"/>
<keyword evidence="4" id="KW-0233">DNA recombination</keyword>
<evidence type="ECO:0000256" key="4">
    <source>
        <dbReference type="ARBA" id="ARBA00023172"/>
    </source>
</evidence>
<dbReference type="SUPFAM" id="SSF56672">
    <property type="entry name" value="DNA/RNA polymerases"/>
    <property type="match status" value="1"/>
</dbReference>
<dbReference type="Gene3D" id="3.30.70.270">
    <property type="match status" value="1"/>
</dbReference>
<dbReference type="EMBL" id="ML240493">
    <property type="protein sequence ID" value="TKS65177.1"/>
    <property type="molecule type" value="Genomic_DNA"/>
</dbReference>
<dbReference type="InterPro" id="IPR011010">
    <property type="entry name" value="DNA_brk_join_enz"/>
</dbReference>
<reference evidence="6 7" key="1">
    <citation type="submission" date="2019-01" db="EMBL/GenBank/DDBJ databases">
        <title>Genome Assembly of Collichthys lucidus.</title>
        <authorList>
            <person name="Cai M."/>
            <person name="Xiao S."/>
        </authorList>
    </citation>
    <scope>NUCLEOTIDE SEQUENCE [LARGE SCALE GENOMIC DNA]</scope>
    <source>
        <strain evidence="6">JT15FE1705JMU</strain>
        <tissue evidence="6">Muscle</tissue>
    </source>
</reference>
<dbReference type="Pfam" id="PF00078">
    <property type="entry name" value="RVT_1"/>
    <property type="match status" value="1"/>
</dbReference>
<gene>
    <name evidence="6" type="ORF">D9C73_028525</name>
</gene>
<accession>A0A4U5TUE3</accession>
<dbReference type="Gene3D" id="3.10.10.10">
    <property type="entry name" value="HIV Type 1 Reverse Transcriptase, subunit A, domain 1"/>
    <property type="match status" value="1"/>
</dbReference>
<dbReference type="EC" id="3.1.26.4" evidence="2"/>
<evidence type="ECO:0000259" key="5">
    <source>
        <dbReference type="PROSITE" id="PS50878"/>
    </source>
</evidence>
<dbReference type="SUPFAM" id="SSF56349">
    <property type="entry name" value="DNA breaking-rejoining enzymes"/>
    <property type="match status" value="1"/>
</dbReference>
<dbReference type="CDD" id="cd03714">
    <property type="entry name" value="RT_DIRS1"/>
    <property type="match status" value="1"/>
</dbReference>
<organism evidence="6 7">
    <name type="scientific">Collichthys lucidus</name>
    <name type="common">Big head croaker</name>
    <name type="synonym">Sciaena lucida</name>
    <dbReference type="NCBI Taxonomy" id="240159"/>
    <lineage>
        <taxon>Eukaryota</taxon>
        <taxon>Metazoa</taxon>
        <taxon>Chordata</taxon>
        <taxon>Craniata</taxon>
        <taxon>Vertebrata</taxon>
        <taxon>Euteleostomi</taxon>
        <taxon>Actinopterygii</taxon>
        <taxon>Neopterygii</taxon>
        <taxon>Teleostei</taxon>
        <taxon>Neoteleostei</taxon>
        <taxon>Acanthomorphata</taxon>
        <taxon>Eupercaria</taxon>
        <taxon>Sciaenidae</taxon>
        <taxon>Collichthys</taxon>
    </lineage>
</organism>
<comment type="similarity">
    <text evidence="1">Belongs to the beta type-B retroviral polymerase family. HERV class-II K(HML-2) pol subfamily.</text>
</comment>
<dbReference type="SUPFAM" id="SSF47823">
    <property type="entry name" value="lambda integrase-like, N-terminal domain"/>
    <property type="match status" value="1"/>
</dbReference>
<dbReference type="GO" id="GO:0003677">
    <property type="term" value="F:DNA binding"/>
    <property type="evidence" value="ECO:0007669"/>
    <property type="project" value="UniProtKB-KW"/>
</dbReference>
<dbReference type="InterPro" id="IPR043502">
    <property type="entry name" value="DNA/RNA_pol_sf"/>
</dbReference>
<keyword evidence="3" id="KW-0238">DNA-binding</keyword>
<evidence type="ECO:0000256" key="3">
    <source>
        <dbReference type="ARBA" id="ARBA00023125"/>
    </source>
</evidence>
<dbReference type="PANTHER" id="PTHR33050:SF7">
    <property type="entry name" value="RIBONUCLEASE H"/>
    <property type="match status" value="1"/>
</dbReference>
<protein>
    <recommendedName>
        <fullName evidence="2">ribonuclease H</fullName>
        <ecNumber evidence="2">3.1.26.4</ecNumber>
    </recommendedName>
</protein>
<dbReference type="InterPro" id="IPR000477">
    <property type="entry name" value="RT_dom"/>
</dbReference>
<evidence type="ECO:0000256" key="1">
    <source>
        <dbReference type="ARBA" id="ARBA00010879"/>
    </source>
</evidence>
<dbReference type="PROSITE" id="PS50878">
    <property type="entry name" value="RT_POL"/>
    <property type="match status" value="1"/>
</dbReference>
<name>A0A4U5TUE3_COLLU</name>
<dbReference type="InterPro" id="IPR013762">
    <property type="entry name" value="Integrase-like_cat_sf"/>
</dbReference>
<proteinExistence type="inferred from homology"/>
<dbReference type="STRING" id="240159.A0A4U5TUE3"/>
<dbReference type="InterPro" id="IPR043128">
    <property type="entry name" value="Rev_trsase/Diguanyl_cyclase"/>
</dbReference>
<dbReference type="InterPro" id="IPR010998">
    <property type="entry name" value="Integrase_recombinase_N"/>
</dbReference>